<evidence type="ECO:0000313" key="2">
    <source>
        <dbReference type="EMBL" id="AMS01230.1"/>
    </source>
</evidence>
<dbReference type="Proteomes" id="UP000202618">
    <property type="component" value="Segment"/>
</dbReference>
<dbReference type="EMBL" id="KU878088">
    <property type="protein sequence ID" value="AMS01230.1"/>
    <property type="molecule type" value="Genomic_DNA"/>
</dbReference>
<feature type="domain" description="CapR homology" evidence="1">
    <location>
        <begin position="18"/>
        <end position="64"/>
    </location>
</feature>
<proteinExistence type="predicted"/>
<reference evidence="2 3" key="1">
    <citation type="journal article" date="2016" name="Virology">
        <title>The genome of AR9, a giant transducing Bacillus phage encoding two multisubunit RNA polymerases.</title>
        <authorList>
            <person name="Lavysh D."/>
            <person name="Sokolova M."/>
            <person name="Minakhin L."/>
            <person name="Yakunina M."/>
            <person name="Artamonova T."/>
            <person name="Kozyavkin S."/>
            <person name="Makarova K.S."/>
            <person name="Koonin E.V."/>
            <person name="Severinov K."/>
        </authorList>
    </citation>
    <scope>NUCLEOTIDE SEQUENCE [LARGE SCALE GENOMIC DNA]</scope>
</reference>
<organism evidence="2 3">
    <name type="scientific">Bacillus phage AR9</name>
    <dbReference type="NCBI Taxonomy" id="1815509"/>
    <lineage>
        <taxon>Viruses</taxon>
        <taxon>Duplodnaviria</taxon>
        <taxon>Heunggongvirae</taxon>
        <taxon>Uroviricota</taxon>
        <taxon>Caudoviricetes</taxon>
        <taxon>Takahashivirus</taxon>
        <taxon>Bacillus phage PBS1</taxon>
    </lineage>
</organism>
<dbReference type="CDD" id="cd22328">
    <property type="entry name" value="Hef-like"/>
    <property type="match status" value="1"/>
</dbReference>
<dbReference type="RefSeq" id="YP_009283050.1">
    <property type="nucleotide sequence ID" value="NC_031039.1"/>
</dbReference>
<dbReference type="OrthoDB" id="5066at10239"/>
<sequence length="494" mass="58993">MPRKKTLDEFKEEVKLLTNNTYTVLSNEYINNKTKIKLRHELCGNIYEVRPDVFHNGRRCPQCADINKGKSRLKSNDEFKKELKEKTNGRLISLEKYINIDTKILFRCNDCNYEWKTTPYYALKNRCPQCSGKRRLTTDEVKRKISLVTNNEYSLLGEYRNNKTKIRLLHHSCNKEYEVTIKNFDNGNRCPYCAFKSSSKMEKELSSFIKGLVVDKVICNDRKLLEGKEIDIFIPSKKIAFEFNGLYWHSEQMGKKRNYHLEKLEKCNSKGIRLIQIFEDEWVNKPLIVKEKIKHLLKLNNSTKIYARNCYVEVIDNNFKNEFLERNHIQGKDLSSIKLGLWLPKEDGDELVAVMTFSKLRKSLGRNSADNIFELSRFATDMDYRVIGAFSKLLKYFERNYEWKELITYADKRWSDGNVYINNKFELSHISKPNYWYVNVEKTQRFHRFNYRKSNLKKKFPKLYSDDSTEFEIMDKTRFKRIWDCGNLVFTYKR</sequence>
<dbReference type="GO" id="GO:0004519">
    <property type="term" value="F:endonuclease activity"/>
    <property type="evidence" value="ECO:0007669"/>
    <property type="project" value="UniProtKB-KW"/>
</dbReference>
<gene>
    <name evidence="2" type="ORF">AR9_g146</name>
</gene>
<dbReference type="KEGG" id="vg:29058864"/>
<keyword evidence="2" id="KW-0378">Hydrolase</keyword>
<dbReference type="GeneID" id="29058864"/>
<accession>A0A172JI54</accession>
<name>A0A172JI54_BPPB1</name>
<keyword evidence="2" id="KW-0255">Endonuclease</keyword>
<evidence type="ECO:0000313" key="3">
    <source>
        <dbReference type="Proteomes" id="UP000202618"/>
    </source>
</evidence>
<dbReference type="Gene3D" id="3.40.960.10">
    <property type="entry name" value="VSR Endonuclease"/>
    <property type="match status" value="1"/>
</dbReference>
<dbReference type="Pfam" id="PF21817">
    <property type="entry name" value="CapR"/>
    <property type="match status" value="1"/>
</dbReference>
<dbReference type="InterPro" id="IPR048793">
    <property type="entry name" value="CapR_dom"/>
</dbReference>
<keyword evidence="2" id="KW-0540">Nuclease</keyword>
<evidence type="ECO:0000259" key="1">
    <source>
        <dbReference type="Pfam" id="PF21817"/>
    </source>
</evidence>
<protein>
    <submittedName>
        <fullName evidence="2">Hef-like homing endonuclease</fullName>
    </submittedName>
</protein>